<dbReference type="EMBL" id="CU466930">
    <property type="protein sequence ID" value="CAO79976.1"/>
    <property type="molecule type" value="Genomic_DNA"/>
</dbReference>
<evidence type="ECO:0000256" key="1">
    <source>
        <dbReference type="SAM" id="SignalP"/>
    </source>
</evidence>
<dbReference type="RefSeq" id="WP_015423837.1">
    <property type="nucleotide sequence ID" value="NC_020449.1"/>
</dbReference>
<keyword evidence="1" id="KW-0732">Signal</keyword>
<organism evidence="2 3">
    <name type="scientific">Cloacimonas acidaminovorans (strain Evry)</name>
    <dbReference type="NCBI Taxonomy" id="459349"/>
    <lineage>
        <taxon>Bacteria</taxon>
        <taxon>Pseudomonadati</taxon>
        <taxon>Candidatus Cloacimonadota</taxon>
        <taxon>Candidatus Cloacimonadia</taxon>
        <taxon>Candidatus Cloacimonadales</taxon>
        <taxon>Candidatus Cloacimonadaceae</taxon>
        <taxon>Candidatus Cloacimonas</taxon>
    </lineage>
</organism>
<feature type="chain" id="PRO_5002758358" evidence="1">
    <location>
        <begin position="20"/>
        <end position="191"/>
    </location>
</feature>
<gene>
    <name evidence="2" type="ordered locus">CLOAM0062</name>
</gene>
<accession>B0VIR6</accession>
<dbReference type="HOGENOM" id="CLU_1419233_0_0_0"/>
<dbReference type="KEGG" id="caci:CLOAM0062"/>
<feature type="signal peptide" evidence="1">
    <location>
        <begin position="1"/>
        <end position="19"/>
    </location>
</feature>
<protein>
    <submittedName>
        <fullName evidence="2">Uncharacterized protein</fullName>
    </submittedName>
</protein>
<dbReference type="STRING" id="459349.CLOAM0062"/>
<sequence length="191" mass="21461">MHKYLILTMLLFSLSFLTAGDYIIGTGTSNQNYVPFNGNYNYSWSKFFFTADELLAAGMTGTVQITKIGFQLVSNTFDNYITNDQRIYIHEFYDETYPSNPQYVNPSSYPIAFQGTISWTSPGWVFIQLTTPYSYTYNGGSPVPNGIEILWENRDGSSQSPIRNSLIPPPVIITPPINITILLSQPVPAPE</sequence>
<proteinExistence type="predicted"/>
<evidence type="ECO:0000313" key="2">
    <source>
        <dbReference type="EMBL" id="CAO79976.1"/>
    </source>
</evidence>
<evidence type="ECO:0000313" key="3">
    <source>
        <dbReference type="Proteomes" id="UP000002019"/>
    </source>
</evidence>
<reference evidence="2 3" key="1">
    <citation type="journal article" date="2008" name="J. Bacteriol.">
        <title>'Candidatus Cloacamonas acidaminovorans': genome sequence reconstruction provides a first glimpse of a new bacterial division.</title>
        <authorList>
            <person name="Pelletier E."/>
            <person name="Kreimeyer A."/>
            <person name="Bocs S."/>
            <person name="Rouy Z."/>
            <person name="Gyapay G."/>
            <person name="Chouari R."/>
            <person name="Riviere D."/>
            <person name="Ganesan A."/>
            <person name="Daegelen P."/>
            <person name="Sghir A."/>
            <person name="Cohen G.N."/>
            <person name="Medigue C."/>
            <person name="Weissenbach J."/>
            <person name="Le Paslier D."/>
        </authorList>
    </citation>
    <scope>NUCLEOTIDE SEQUENCE [LARGE SCALE GENOMIC DNA]</scope>
    <source>
        <strain evidence="3">Evry</strain>
    </source>
</reference>
<dbReference type="AlphaFoldDB" id="B0VIR6"/>
<name>B0VIR6_CLOAI</name>
<keyword evidence="3" id="KW-1185">Reference proteome</keyword>
<dbReference type="Proteomes" id="UP000002019">
    <property type="component" value="Chromosome"/>
</dbReference>